<name>A0A6C2U3T7_PONDE</name>
<evidence type="ECO:0000313" key="6">
    <source>
        <dbReference type="EMBL" id="VGO14469.1"/>
    </source>
</evidence>
<evidence type="ECO:0000259" key="5">
    <source>
        <dbReference type="PROSITE" id="PS51078"/>
    </source>
</evidence>
<dbReference type="Pfam" id="PF09339">
    <property type="entry name" value="HTH_IclR"/>
    <property type="match status" value="1"/>
</dbReference>
<evidence type="ECO:0000256" key="1">
    <source>
        <dbReference type="ARBA" id="ARBA00023015"/>
    </source>
</evidence>
<evidence type="ECO:0000256" key="2">
    <source>
        <dbReference type="ARBA" id="ARBA00023125"/>
    </source>
</evidence>
<feature type="domain" description="HTH iclR-type" evidence="4">
    <location>
        <begin position="15"/>
        <end position="77"/>
    </location>
</feature>
<organism evidence="6 7">
    <name type="scientific">Pontiella desulfatans</name>
    <dbReference type="NCBI Taxonomy" id="2750659"/>
    <lineage>
        <taxon>Bacteria</taxon>
        <taxon>Pseudomonadati</taxon>
        <taxon>Kiritimatiellota</taxon>
        <taxon>Kiritimatiellia</taxon>
        <taxon>Kiritimatiellales</taxon>
        <taxon>Pontiellaceae</taxon>
        <taxon>Pontiella</taxon>
    </lineage>
</organism>
<feature type="domain" description="IclR-ED" evidence="5">
    <location>
        <begin position="78"/>
        <end position="261"/>
    </location>
</feature>
<accession>A0A6C2U3T7</accession>
<dbReference type="Proteomes" id="UP000366872">
    <property type="component" value="Unassembled WGS sequence"/>
</dbReference>
<dbReference type="Gene3D" id="1.10.10.10">
    <property type="entry name" value="Winged helix-like DNA-binding domain superfamily/Winged helix DNA-binding domain"/>
    <property type="match status" value="1"/>
</dbReference>
<dbReference type="SUPFAM" id="SSF46785">
    <property type="entry name" value="Winged helix' DNA-binding domain"/>
    <property type="match status" value="1"/>
</dbReference>
<dbReference type="InterPro" id="IPR036388">
    <property type="entry name" value="WH-like_DNA-bd_sf"/>
</dbReference>
<dbReference type="RefSeq" id="WP_136079948.1">
    <property type="nucleotide sequence ID" value="NZ_CAAHFG010000001.1"/>
</dbReference>
<sequence length="263" mass="29232">MVLQANREQLSEFKMTNLERGLTILELLTEYPDGLGTSEISRLLELPKNFVFRATGVLHLRGYLDRNEDSKTFAVSRKLLSMSYHVLKHTSLIEVSMPLMKSLRNEIKETVTLCTIEGEQGIVLDHVPSPHSLRLVVETGAHFQLHSSAPGKAMLAFMPEEDRNPVLAQLTFKKFTRQTITSRRAFLNALETVREVGYAVDLGEEMEGIHCISAPVCDERGVPVAALVITGPSSRFPVSLFKERGEQVRQAAGLISTKLGSSI</sequence>
<proteinExistence type="predicted"/>
<dbReference type="PANTHER" id="PTHR30136">
    <property type="entry name" value="HELIX-TURN-HELIX TRANSCRIPTIONAL REGULATOR, ICLR FAMILY"/>
    <property type="match status" value="1"/>
</dbReference>
<protein>
    <submittedName>
        <fullName evidence="6">HTH-type transcriptional repressor AllR</fullName>
    </submittedName>
</protein>
<reference evidence="6 7" key="1">
    <citation type="submission" date="2019-04" db="EMBL/GenBank/DDBJ databases">
        <authorList>
            <person name="Van Vliet M D."/>
        </authorList>
    </citation>
    <scope>NUCLEOTIDE SEQUENCE [LARGE SCALE GENOMIC DNA]</scope>
    <source>
        <strain evidence="6 7">F1</strain>
    </source>
</reference>
<dbReference type="Gene3D" id="3.30.450.40">
    <property type="match status" value="1"/>
</dbReference>
<dbReference type="InterPro" id="IPR036390">
    <property type="entry name" value="WH_DNA-bd_sf"/>
</dbReference>
<dbReference type="PROSITE" id="PS51077">
    <property type="entry name" value="HTH_ICLR"/>
    <property type="match status" value="1"/>
</dbReference>
<dbReference type="Pfam" id="PF01614">
    <property type="entry name" value="IclR_C"/>
    <property type="match status" value="1"/>
</dbReference>
<evidence type="ECO:0000259" key="4">
    <source>
        <dbReference type="PROSITE" id="PS51077"/>
    </source>
</evidence>
<dbReference type="SMART" id="SM00346">
    <property type="entry name" value="HTH_ICLR"/>
    <property type="match status" value="1"/>
</dbReference>
<dbReference type="GO" id="GO:0003700">
    <property type="term" value="F:DNA-binding transcription factor activity"/>
    <property type="evidence" value="ECO:0007669"/>
    <property type="project" value="TreeGrafter"/>
</dbReference>
<dbReference type="SUPFAM" id="SSF55781">
    <property type="entry name" value="GAF domain-like"/>
    <property type="match status" value="1"/>
</dbReference>
<dbReference type="PROSITE" id="PS51078">
    <property type="entry name" value="ICLR_ED"/>
    <property type="match status" value="1"/>
</dbReference>
<evidence type="ECO:0000256" key="3">
    <source>
        <dbReference type="ARBA" id="ARBA00023163"/>
    </source>
</evidence>
<dbReference type="AlphaFoldDB" id="A0A6C2U3T7"/>
<evidence type="ECO:0000313" key="7">
    <source>
        <dbReference type="Proteomes" id="UP000366872"/>
    </source>
</evidence>
<gene>
    <name evidence="6" type="primary">allR</name>
    <name evidence="6" type="ORF">PDESU_03031</name>
</gene>
<dbReference type="InterPro" id="IPR005471">
    <property type="entry name" value="Tscrpt_reg_IclR_N"/>
</dbReference>
<dbReference type="PANTHER" id="PTHR30136:SF24">
    <property type="entry name" value="HTH-TYPE TRANSCRIPTIONAL REPRESSOR ALLR"/>
    <property type="match status" value="1"/>
</dbReference>
<dbReference type="InterPro" id="IPR014757">
    <property type="entry name" value="Tscrpt_reg_IclR_C"/>
</dbReference>
<dbReference type="InterPro" id="IPR029016">
    <property type="entry name" value="GAF-like_dom_sf"/>
</dbReference>
<keyword evidence="3" id="KW-0804">Transcription</keyword>
<keyword evidence="7" id="KW-1185">Reference proteome</keyword>
<dbReference type="GO" id="GO:0003677">
    <property type="term" value="F:DNA binding"/>
    <property type="evidence" value="ECO:0007669"/>
    <property type="project" value="UniProtKB-KW"/>
</dbReference>
<dbReference type="InterPro" id="IPR050707">
    <property type="entry name" value="HTH_MetabolicPath_Reg"/>
</dbReference>
<dbReference type="EMBL" id="CAAHFG010000001">
    <property type="protein sequence ID" value="VGO14469.1"/>
    <property type="molecule type" value="Genomic_DNA"/>
</dbReference>
<dbReference type="GO" id="GO:0045892">
    <property type="term" value="P:negative regulation of DNA-templated transcription"/>
    <property type="evidence" value="ECO:0007669"/>
    <property type="project" value="TreeGrafter"/>
</dbReference>
<keyword evidence="2" id="KW-0238">DNA-binding</keyword>
<keyword evidence="1" id="KW-0805">Transcription regulation</keyword>